<protein>
    <submittedName>
        <fullName evidence="5">Predicted transcriptional regulator</fullName>
    </submittedName>
</protein>
<dbReference type="EMBL" id="FXAW01000004">
    <property type="protein sequence ID" value="SMG33841.1"/>
    <property type="molecule type" value="Genomic_DNA"/>
</dbReference>
<dbReference type="InterPro" id="IPR036388">
    <property type="entry name" value="WH-like_DNA-bd_sf"/>
</dbReference>
<dbReference type="Proteomes" id="UP000193804">
    <property type="component" value="Unassembled WGS sequence"/>
</dbReference>
<evidence type="ECO:0000256" key="1">
    <source>
        <dbReference type="ARBA" id="ARBA00011046"/>
    </source>
</evidence>
<evidence type="ECO:0000313" key="5">
    <source>
        <dbReference type="EMBL" id="SMG33841.1"/>
    </source>
</evidence>
<gene>
    <name evidence="5" type="ORF">SAMN05661096_02170</name>
</gene>
<dbReference type="Gene3D" id="1.10.10.10">
    <property type="entry name" value="Winged helix-like DNA-binding domain superfamily/Winged helix DNA-binding domain"/>
    <property type="match status" value="1"/>
</dbReference>
<dbReference type="OrthoDB" id="279010at2"/>
<evidence type="ECO:0000256" key="3">
    <source>
        <dbReference type="ARBA" id="ARBA00023125"/>
    </source>
</evidence>
<evidence type="ECO:0000256" key="2">
    <source>
        <dbReference type="ARBA" id="ARBA00023015"/>
    </source>
</evidence>
<sequence>MSNQKQKPSEAELEILQELWDKPGLTVTDIHQKLEAKKQVGYTTTLKQMQRMHDKGMLSRKKEGKLFIYFAELDEQLIKNSIFSKLSETLFKGSAKDMMMHLLGNQETTEEELRELRQWIEAKEKGGSK</sequence>
<dbReference type="STRING" id="1028.SAMN05661096_02170"/>
<evidence type="ECO:0000313" key="6">
    <source>
        <dbReference type="Proteomes" id="UP000193804"/>
    </source>
</evidence>
<name>A0A1X7K038_9BACT</name>
<accession>A0A1X7K038</accession>
<dbReference type="Pfam" id="PF03965">
    <property type="entry name" value="Penicillinase_R"/>
    <property type="match status" value="1"/>
</dbReference>
<reference evidence="6" key="1">
    <citation type="submission" date="2017-04" db="EMBL/GenBank/DDBJ databases">
        <authorList>
            <person name="Varghese N."/>
            <person name="Submissions S."/>
        </authorList>
    </citation>
    <scope>NUCLEOTIDE SEQUENCE [LARGE SCALE GENOMIC DNA]</scope>
    <source>
        <strain evidence="6">DSM 4125</strain>
    </source>
</reference>
<dbReference type="InterPro" id="IPR036390">
    <property type="entry name" value="WH_DNA-bd_sf"/>
</dbReference>
<keyword evidence="4" id="KW-0804">Transcription</keyword>
<dbReference type="Gene3D" id="1.10.4040.10">
    <property type="entry name" value="Penicillinase repressor domain"/>
    <property type="match status" value="1"/>
</dbReference>
<dbReference type="PIRSF" id="PIRSF019455">
    <property type="entry name" value="CopR_AtkY"/>
    <property type="match status" value="1"/>
</dbReference>
<evidence type="ECO:0000256" key="4">
    <source>
        <dbReference type="ARBA" id="ARBA00023163"/>
    </source>
</evidence>
<organism evidence="5 6">
    <name type="scientific">Marivirga sericea</name>
    <dbReference type="NCBI Taxonomy" id="1028"/>
    <lineage>
        <taxon>Bacteria</taxon>
        <taxon>Pseudomonadati</taxon>
        <taxon>Bacteroidota</taxon>
        <taxon>Cytophagia</taxon>
        <taxon>Cytophagales</taxon>
        <taxon>Marivirgaceae</taxon>
        <taxon>Marivirga</taxon>
    </lineage>
</organism>
<dbReference type="SUPFAM" id="SSF46785">
    <property type="entry name" value="Winged helix' DNA-binding domain"/>
    <property type="match status" value="1"/>
</dbReference>
<dbReference type="GO" id="GO:0045892">
    <property type="term" value="P:negative regulation of DNA-templated transcription"/>
    <property type="evidence" value="ECO:0007669"/>
    <property type="project" value="InterPro"/>
</dbReference>
<dbReference type="RefSeq" id="WP_085517085.1">
    <property type="nucleotide sequence ID" value="NZ_FXAW01000004.1"/>
</dbReference>
<dbReference type="GO" id="GO:0003677">
    <property type="term" value="F:DNA binding"/>
    <property type="evidence" value="ECO:0007669"/>
    <property type="project" value="UniProtKB-KW"/>
</dbReference>
<comment type="similarity">
    <text evidence="1">Belongs to the BlaI transcriptional regulatory family.</text>
</comment>
<dbReference type="InterPro" id="IPR005650">
    <property type="entry name" value="BlaI_family"/>
</dbReference>
<keyword evidence="3" id="KW-0238">DNA-binding</keyword>
<keyword evidence="2" id="KW-0805">Transcription regulation</keyword>
<dbReference type="AlphaFoldDB" id="A0A1X7K038"/>
<keyword evidence="6" id="KW-1185">Reference proteome</keyword>
<proteinExistence type="inferred from homology"/>